<dbReference type="SUPFAM" id="SSF51064">
    <property type="entry name" value="Head domain of nucleotide exchange factor GrpE"/>
    <property type="match status" value="1"/>
</dbReference>
<dbReference type="AlphaFoldDB" id="A0A8I0N8Y5"/>
<dbReference type="InterPro" id="IPR009012">
    <property type="entry name" value="GrpE_head"/>
</dbReference>
<evidence type="ECO:0000256" key="13">
    <source>
        <dbReference type="SAM" id="Coils"/>
    </source>
</evidence>
<dbReference type="NCBIfam" id="NF010738">
    <property type="entry name" value="PRK14140.1"/>
    <property type="match status" value="1"/>
</dbReference>
<evidence type="ECO:0000313" key="15">
    <source>
        <dbReference type="EMBL" id="MBE0562762.1"/>
    </source>
</evidence>
<evidence type="ECO:0000256" key="6">
    <source>
        <dbReference type="ARBA" id="ARBA00023186"/>
    </source>
</evidence>
<evidence type="ECO:0000256" key="1">
    <source>
        <dbReference type="ARBA" id="ARBA00004496"/>
    </source>
</evidence>
<dbReference type="EMBL" id="JACZKO010000048">
    <property type="protein sequence ID" value="MBE0562762.1"/>
    <property type="molecule type" value="Genomic_DNA"/>
</dbReference>
<evidence type="ECO:0000256" key="8">
    <source>
        <dbReference type="ARBA" id="ARBA00072274"/>
    </source>
</evidence>
<feature type="region of interest" description="Disordered" evidence="14">
    <location>
        <begin position="200"/>
        <end position="254"/>
    </location>
</feature>
<accession>A0A8I0N8Y5</accession>
<sequence>MADDVQKNPEETQAADAPEMEDDGGIPMPSGDDALAAEATGPQAAPADVPARLAELEADAADLRDKLLRALAETENVRRRGQRDREEASKYAISGFAREMVVVADNLRRALEHVAPDARQKDELLESLAAGVEMTERAMLAAFERFGIRPIEALGQKFDHNLHEAMFEVEDPSQPAGTVVHEMEKGYVLDDRLLRPARVGVAKGGPRQTNGGTEAAPSPDAKAAEKEHRAAYEKQTDAQGETAGSKGAKFDEKL</sequence>
<dbReference type="HAMAP" id="MF_01151">
    <property type="entry name" value="GrpE"/>
    <property type="match status" value="1"/>
</dbReference>
<proteinExistence type="inferred from homology"/>
<name>A0A8I0N8Y5_BRUAN</name>
<dbReference type="PROSITE" id="PS01071">
    <property type="entry name" value="GRPE"/>
    <property type="match status" value="1"/>
</dbReference>
<evidence type="ECO:0000256" key="10">
    <source>
        <dbReference type="HAMAP-Rule" id="MF_01151"/>
    </source>
</evidence>
<evidence type="ECO:0000256" key="11">
    <source>
        <dbReference type="RuleBase" id="RU000639"/>
    </source>
</evidence>
<keyword evidence="4 10" id="KW-0963">Cytoplasm</keyword>
<dbReference type="PANTHER" id="PTHR21237">
    <property type="entry name" value="GRPE PROTEIN"/>
    <property type="match status" value="1"/>
</dbReference>
<reference evidence="15" key="2">
    <citation type="submission" date="2020-10" db="EMBL/GenBank/DDBJ databases">
        <title>Enrichment of novel Verrucomicrobia, Bacteroidetes and Krumholzibacteria in an oxygen-limited, methane- and iron-fed bioreactor inoculated with Bothnian Sea sediments.</title>
        <authorList>
            <person name="Martins P.D."/>
            <person name="de Jong A."/>
            <person name="Lenstra W.K."/>
            <person name="van Helmond N.A.G.M."/>
            <person name="Slomp C.P."/>
            <person name="Jetten M.S.M."/>
            <person name="Welte C.U."/>
            <person name="Rasigraf O."/>
        </authorList>
    </citation>
    <scope>NUCLEOTIDE SEQUENCE</scope>
    <source>
        <strain evidence="15">MAG47</strain>
    </source>
</reference>
<keyword evidence="13" id="KW-0175">Coiled coil</keyword>
<dbReference type="GO" id="GO:0042803">
    <property type="term" value="F:protein homodimerization activity"/>
    <property type="evidence" value="ECO:0007669"/>
    <property type="project" value="InterPro"/>
</dbReference>
<dbReference type="Gene3D" id="3.90.20.20">
    <property type="match status" value="1"/>
</dbReference>
<dbReference type="GO" id="GO:0051082">
    <property type="term" value="F:unfolded protein binding"/>
    <property type="evidence" value="ECO:0007669"/>
    <property type="project" value="TreeGrafter"/>
</dbReference>
<dbReference type="GO" id="GO:0051087">
    <property type="term" value="F:protein-folding chaperone binding"/>
    <property type="evidence" value="ECO:0007669"/>
    <property type="project" value="InterPro"/>
</dbReference>
<evidence type="ECO:0000256" key="2">
    <source>
        <dbReference type="ARBA" id="ARBA00009054"/>
    </source>
</evidence>
<evidence type="ECO:0000256" key="5">
    <source>
        <dbReference type="ARBA" id="ARBA00023016"/>
    </source>
</evidence>
<evidence type="ECO:0000256" key="14">
    <source>
        <dbReference type="SAM" id="MobiDB-lite"/>
    </source>
</evidence>
<evidence type="ECO:0000313" key="16">
    <source>
        <dbReference type="Proteomes" id="UP000642265"/>
    </source>
</evidence>
<reference evidence="15" key="1">
    <citation type="submission" date="2020-09" db="EMBL/GenBank/DDBJ databases">
        <authorList>
            <person name="Dalcin Martins P."/>
        </authorList>
    </citation>
    <scope>NUCLEOTIDE SEQUENCE</scope>
    <source>
        <strain evidence="15">MAG47</strain>
    </source>
</reference>
<feature type="compositionally biased region" description="Low complexity" evidence="14">
    <location>
        <begin position="34"/>
        <end position="49"/>
    </location>
</feature>
<dbReference type="SUPFAM" id="SSF58014">
    <property type="entry name" value="Coiled-coil domain of nucleotide exchange factor GrpE"/>
    <property type="match status" value="1"/>
</dbReference>
<evidence type="ECO:0000256" key="12">
    <source>
        <dbReference type="RuleBase" id="RU004478"/>
    </source>
</evidence>
<feature type="compositionally biased region" description="Basic and acidic residues" evidence="14">
    <location>
        <begin position="222"/>
        <end position="236"/>
    </location>
</feature>
<organism evidence="15 16">
    <name type="scientific">Brucella anthropi</name>
    <name type="common">Ochrobactrum anthropi</name>
    <dbReference type="NCBI Taxonomy" id="529"/>
    <lineage>
        <taxon>Bacteria</taxon>
        <taxon>Pseudomonadati</taxon>
        <taxon>Pseudomonadota</taxon>
        <taxon>Alphaproteobacteria</taxon>
        <taxon>Hyphomicrobiales</taxon>
        <taxon>Brucellaceae</taxon>
        <taxon>Brucella/Ochrobactrum group</taxon>
        <taxon>Brucella</taxon>
    </lineage>
</organism>
<comment type="caution">
    <text evidence="15">The sequence shown here is derived from an EMBL/GenBank/DDBJ whole genome shotgun (WGS) entry which is preliminary data.</text>
</comment>
<feature type="coiled-coil region" evidence="13">
    <location>
        <begin position="53"/>
        <end position="80"/>
    </location>
</feature>
<dbReference type="InterPro" id="IPR000740">
    <property type="entry name" value="GrpE"/>
</dbReference>
<dbReference type="GO" id="GO:0006457">
    <property type="term" value="P:protein folding"/>
    <property type="evidence" value="ECO:0007669"/>
    <property type="project" value="InterPro"/>
</dbReference>
<dbReference type="GO" id="GO:0005737">
    <property type="term" value="C:cytoplasm"/>
    <property type="evidence" value="ECO:0007669"/>
    <property type="project" value="UniProtKB-SubCell"/>
</dbReference>
<evidence type="ECO:0000256" key="7">
    <source>
        <dbReference type="ARBA" id="ARBA00053401"/>
    </source>
</evidence>
<comment type="subunit">
    <text evidence="3 10">Homodimer.</text>
</comment>
<dbReference type="Proteomes" id="UP000642265">
    <property type="component" value="Unassembled WGS sequence"/>
</dbReference>
<dbReference type="Gene3D" id="2.30.22.10">
    <property type="entry name" value="Head domain of nucleotide exchange factor GrpE"/>
    <property type="match status" value="1"/>
</dbReference>
<comment type="similarity">
    <text evidence="2 10 12">Belongs to the GrpE family.</text>
</comment>
<keyword evidence="6 10" id="KW-0143">Chaperone</keyword>
<keyword evidence="5 10" id="KW-0346">Stress response</keyword>
<gene>
    <name evidence="10 15" type="primary">grpE</name>
    <name evidence="15" type="ORF">IH622_18380</name>
</gene>
<dbReference type="GO" id="GO:0000774">
    <property type="term" value="F:adenyl-nucleotide exchange factor activity"/>
    <property type="evidence" value="ECO:0007669"/>
    <property type="project" value="InterPro"/>
</dbReference>
<dbReference type="FunFam" id="2.30.22.10:FF:000001">
    <property type="entry name" value="Protein GrpE"/>
    <property type="match status" value="1"/>
</dbReference>
<dbReference type="PANTHER" id="PTHR21237:SF23">
    <property type="entry name" value="GRPE PROTEIN HOMOLOG, MITOCHONDRIAL"/>
    <property type="match status" value="1"/>
</dbReference>
<dbReference type="CDD" id="cd00446">
    <property type="entry name" value="GrpE"/>
    <property type="match status" value="1"/>
</dbReference>
<comment type="subcellular location">
    <subcellularLocation>
        <location evidence="1 10">Cytoplasm</location>
    </subcellularLocation>
</comment>
<dbReference type="PRINTS" id="PR00773">
    <property type="entry name" value="GRPEPROTEIN"/>
</dbReference>
<comment type="function">
    <text evidence="7 10 11">Participates actively in the response to hyperosmotic and heat shock by preventing the aggregation of stress-denatured proteins, in association with DnaK and GrpE. It is the nucleotide exchange factor for DnaK and may function as a thermosensor. Unfolded proteins bind initially to DnaJ; upon interaction with the DnaJ-bound protein, DnaK hydrolyzes its bound ATP, resulting in the formation of a stable complex. GrpE releases ADP from DnaK; ATP binding to DnaK triggers the release of the substrate protein, thus completing the reaction cycle. Several rounds of ATP-dependent interactions between DnaJ, DnaK and GrpE are required for fully efficient folding.</text>
</comment>
<evidence type="ECO:0000256" key="3">
    <source>
        <dbReference type="ARBA" id="ARBA00011738"/>
    </source>
</evidence>
<evidence type="ECO:0000256" key="9">
    <source>
        <dbReference type="ARBA" id="ARBA00076414"/>
    </source>
</evidence>
<dbReference type="NCBIfam" id="NF010739">
    <property type="entry name" value="PRK14141.1"/>
    <property type="match status" value="1"/>
</dbReference>
<evidence type="ECO:0000256" key="4">
    <source>
        <dbReference type="ARBA" id="ARBA00022490"/>
    </source>
</evidence>
<dbReference type="InterPro" id="IPR013805">
    <property type="entry name" value="GrpE_CC"/>
</dbReference>
<protein>
    <recommendedName>
        <fullName evidence="8 10">Protein GrpE</fullName>
    </recommendedName>
    <alternativeName>
        <fullName evidence="9 10">HSP-70 cofactor</fullName>
    </alternativeName>
</protein>
<feature type="compositionally biased region" description="Basic and acidic residues" evidence="14">
    <location>
        <begin position="1"/>
        <end position="10"/>
    </location>
</feature>
<dbReference type="Pfam" id="PF01025">
    <property type="entry name" value="GrpE"/>
    <property type="match status" value="1"/>
</dbReference>
<feature type="region of interest" description="Disordered" evidence="14">
    <location>
        <begin position="1"/>
        <end position="49"/>
    </location>
</feature>